<dbReference type="Proteomes" id="UP001272137">
    <property type="component" value="Unassembled WGS sequence"/>
</dbReference>
<evidence type="ECO:0000313" key="3">
    <source>
        <dbReference type="Proteomes" id="UP001272137"/>
    </source>
</evidence>
<accession>A0AAW9CSA1</accession>
<proteinExistence type="predicted"/>
<organism evidence="2 3">
    <name type="scientific">Burkholderia thailandensis</name>
    <dbReference type="NCBI Taxonomy" id="57975"/>
    <lineage>
        <taxon>Bacteria</taxon>
        <taxon>Pseudomonadati</taxon>
        <taxon>Pseudomonadota</taxon>
        <taxon>Betaproteobacteria</taxon>
        <taxon>Burkholderiales</taxon>
        <taxon>Burkholderiaceae</taxon>
        <taxon>Burkholderia</taxon>
        <taxon>pseudomallei group</taxon>
    </lineage>
</organism>
<dbReference type="AlphaFoldDB" id="A0AAW9CSA1"/>
<sequence>MPEGRGLRSVAHVRRRRSHHDPSLADIPSPDCQISLTCERAAQACVITSNCAPSAT</sequence>
<comment type="caution">
    <text evidence="2">The sequence shown here is derived from an EMBL/GenBank/DDBJ whole genome shotgun (WGS) entry which is preliminary data.</text>
</comment>
<dbReference type="EMBL" id="QXCT01000001">
    <property type="protein sequence ID" value="MDW9250689.1"/>
    <property type="molecule type" value="Genomic_DNA"/>
</dbReference>
<protein>
    <submittedName>
        <fullName evidence="2">Uncharacterized protein</fullName>
    </submittedName>
</protein>
<evidence type="ECO:0000313" key="2">
    <source>
        <dbReference type="EMBL" id="MDW9250689.1"/>
    </source>
</evidence>
<gene>
    <name evidence="2" type="ORF">C7S16_6961</name>
</gene>
<evidence type="ECO:0000256" key="1">
    <source>
        <dbReference type="SAM" id="MobiDB-lite"/>
    </source>
</evidence>
<reference evidence="2" key="1">
    <citation type="submission" date="2018-08" db="EMBL/GenBank/DDBJ databases">
        <title>Identification of Burkholderia cepacia strains that express a Burkholderia pseudomallei-like capsular polysaccharide.</title>
        <authorList>
            <person name="Burtnick M.N."/>
            <person name="Vongsouvath M."/>
            <person name="Newton P."/>
            <person name="Wuthiekanun V."/>
            <person name="Limmathurotsakul D."/>
            <person name="Brett P.J."/>
            <person name="Chantratita N."/>
            <person name="Dance D.A."/>
        </authorList>
    </citation>
    <scope>NUCLEOTIDE SEQUENCE</scope>
    <source>
        <strain evidence="2">SBXCC001</strain>
    </source>
</reference>
<name>A0AAW9CSA1_BURTH</name>
<feature type="region of interest" description="Disordered" evidence="1">
    <location>
        <begin position="1"/>
        <end position="26"/>
    </location>
</feature>